<protein>
    <submittedName>
        <fullName evidence="2">Uu.00g140460.m01.CDS01</fullName>
    </submittedName>
</protein>
<evidence type="ECO:0000313" key="3">
    <source>
        <dbReference type="Proteomes" id="UP001295740"/>
    </source>
</evidence>
<feature type="region of interest" description="Disordered" evidence="1">
    <location>
        <begin position="233"/>
        <end position="253"/>
    </location>
</feature>
<dbReference type="Gene3D" id="2.130.10.10">
    <property type="entry name" value="YVTN repeat-like/Quinoprotein amine dehydrogenase"/>
    <property type="match status" value="1"/>
</dbReference>
<evidence type="ECO:0000256" key="1">
    <source>
        <dbReference type="SAM" id="MobiDB-lite"/>
    </source>
</evidence>
<feature type="compositionally biased region" description="Polar residues" evidence="1">
    <location>
        <begin position="428"/>
        <end position="438"/>
    </location>
</feature>
<organism evidence="2 3">
    <name type="scientific">Anthostomella pinea</name>
    <dbReference type="NCBI Taxonomy" id="933095"/>
    <lineage>
        <taxon>Eukaryota</taxon>
        <taxon>Fungi</taxon>
        <taxon>Dikarya</taxon>
        <taxon>Ascomycota</taxon>
        <taxon>Pezizomycotina</taxon>
        <taxon>Sordariomycetes</taxon>
        <taxon>Xylariomycetidae</taxon>
        <taxon>Xylariales</taxon>
        <taxon>Xylariaceae</taxon>
        <taxon>Anthostomella</taxon>
    </lineage>
</organism>
<sequence length="738" mass="80043">MAPNTAPRIRRTAQNTQYTYNLPRRIHTVQTYPILSPQGATILMYGHENGITIVWRGGRRFKPQVTEEAEKGHKGKQNGQPPQDAVMIIDSDDEEEHVAAGAGGSYVDMPQFENFLDEDATYPETTQTLDLEFGTAVFHVAILPLSPCLAADAAFEGTEILKEKIVFAASCATRELFLVTLPIVPPSPLSKAREELQESLLAGKAGNGKWGETMTLLTGQEKPSDGLAMTLIRPKTASDRSKSTDRSRSASRALPHVVVASHSREASGTLRLWDVPLEFSTKPSRRTEPFQTEYLPKPLTSVSFNPTQSTQLLCNASPDAVRIYDYTIASMPPDDLSEGPFPSQGSWIISLYPPFARPSSSRKPILAASWVAHGRAVMVLLADGQWGIWDIDGVSPLGPALFGKLGSGIRGDALTEFSVGGHVEGTSPLRNPASQRASGGSADFVPMTPHSRRDAMTTTSYGPERLASVKGGIDVTPLPASATTTSDESVTLWIGGHEHVFVISGLLKFWDAQKRKGAGGGVNLFSGAQPTRMVRLSDLTVGLMGERCTGVRAIVRFAENGGQSLSGSEDLPVEVLVCGESRLVVVRESEAVVGTRIGGVIGRRKRLSERARESSAIIVHPRPEQPGSVAYNLSVGPRRKLSRPSVEGMFDQPAEESAMETEAEQTPVPLPARPRSGFAFTDNLDAAADVEQQYVEQQYEDYERDVEVEMLDIMEIDHELEALDGGREGGRKKVIFDS</sequence>
<name>A0AAI8YLI4_9PEZI</name>
<proteinExistence type="predicted"/>
<comment type="caution">
    <text evidence="2">The sequence shown here is derived from an EMBL/GenBank/DDBJ whole genome shotgun (WGS) entry which is preliminary data.</text>
</comment>
<accession>A0AAI8YLI4</accession>
<evidence type="ECO:0000313" key="2">
    <source>
        <dbReference type="EMBL" id="CAJ2509020.1"/>
    </source>
</evidence>
<feature type="region of interest" description="Disordered" evidence="1">
    <location>
        <begin position="65"/>
        <end position="84"/>
    </location>
</feature>
<feature type="region of interest" description="Disordered" evidence="1">
    <location>
        <begin position="424"/>
        <end position="457"/>
    </location>
</feature>
<dbReference type="InterPro" id="IPR015943">
    <property type="entry name" value="WD40/YVTN_repeat-like_dom_sf"/>
</dbReference>
<feature type="region of interest" description="Disordered" evidence="1">
    <location>
        <begin position="640"/>
        <end position="674"/>
    </location>
</feature>
<dbReference type="InterPro" id="IPR036322">
    <property type="entry name" value="WD40_repeat_dom_sf"/>
</dbReference>
<dbReference type="AlphaFoldDB" id="A0AAI8YLI4"/>
<reference evidence="2" key="1">
    <citation type="submission" date="2023-10" db="EMBL/GenBank/DDBJ databases">
        <authorList>
            <person name="Hackl T."/>
        </authorList>
    </citation>
    <scope>NUCLEOTIDE SEQUENCE</scope>
</reference>
<dbReference type="SUPFAM" id="SSF50978">
    <property type="entry name" value="WD40 repeat-like"/>
    <property type="match status" value="1"/>
</dbReference>
<feature type="compositionally biased region" description="Acidic residues" evidence="1">
    <location>
        <begin position="653"/>
        <end position="663"/>
    </location>
</feature>
<dbReference type="Proteomes" id="UP001295740">
    <property type="component" value="Unassembled WGS sequence"/>
</dbReference>
<keyword evidence="3" id="KW-1185">Reference proteome</keyword>
<feature type="compositionally biased region" description="Basic and acidic residues" evidence="1">
    <location>
        <begin position="236"/>
        <end position="248"/>
    </location>
</feature>
<gene>
    <name evidence="2" type="ORF">KHLLAP_LOCUS9488</name>
</gene>
<dbReference type="EMBL" id="CAUWAG010000012">
    <property type="protein sequence ID" value="CAJ2509020.1"/>
    <property type="molecule type" value="Genomic_DNA"/>
</dbReference>